<accession>A0A922P3N9</accession>
<comment type="caution">
    <text evidence="12">The sequence shown here is derived from an EMBL/GenBank/DDBJ whole genome shotgun (WGS) entry which is preliminary data.</text>
</comment>
<evidence type="ECO:0000256" key="4">
    <source>
        <dbReference type="ARBA" id="ARBA00022741"/>
    </source>
</evidence>
<feature type="domain" description="MIP18 family-like" evidence="11">
    <location>
        <begin position="6"/>
        <end position="76"/>
    </location>
</feature>
<dbReference type="CDD" id="cd02037">
    <property type="entry name" value="Mrp_NBP35"/>
    <property type="match status" value="1"/>
</dbReference>
<dbReference type="SUPFAM" id="SSF52540">
    <property type="entry name" value="P-loop containing nucleoside triphosphate hydrolases"/>
    <property type="match status" value="1"/>
</dbReference>
<dbReference type="GO" id="GO:0016226">
    <property type="term" value="P:iron-sulfur cluster assembly"/>
    <property type="evidence" value="ECO:0007669"/>
    <property type="project" value="InterPro"/>
</dbReference>
<evidence type="ECO:0000256" key="3">
    <source>
        <dbReference type="ARBA" id="ARBA00022723"/>
    </source>
</evidence>
<comment type="similarity">
    <text evidence="2">In the C-terminal section; belongs to the Mrp/NBP35 ATP-binding proteins family.</text>
</comment>
<dbReference type="InterPro" id="IPR034904">
    <property type="entry name" value="FSCA_dom_sf"/>
</dbReference>
<feature type="compositionally biased region" description="Pro residues" evidence="10">
    <location>
        <begin position="91"/>
        <end position="102"/>
    </location>
</feature>
<feature type="region of interest" description="Disordered" evidence="10">
    <location>
        <begin position="83"/>
        <end position="118"/>
    </location>
</feature>
<dbReference type="Proteomes" id="UP000052167">
    <property type="component" value="Unassembled WGS sequence"/>
</dbReference>
<dbReference type="AlphaFoldDB" id="A0A922P3N9"/>
<evidence type="ECO:0000256" key="2">
    <source>
        <dbReference type="ARBA" id="ARBA00008205"/>
    </source>
</evidence>
<organism evidence="12 13">
    <name type="scientific">Pseudorhizobium pelagicum</name>
    <dbReference type="NCBI Taxonomy" id="1509405"/>
    <lineage>
        <taxon>Bacteria</taxon>
        <taxon>Pseudomonadati</taxon>
        <taxon>Pseudomonadota</taxon>
        <taxon>Alphaproteobacteria</taxon>
        <taxon>Hyphomicrobiales</taxon>
        <taxon>Rhizobiaceae</taxon>
        <taxon>Rhizobium/Agrobacterium group</taxon>
        <taxon>Pseudorhizobium</taxon>
    </lineage>
</organism>
<dbReference type="RefSeq" id="WP_037161192.1">
    <property type="nucleotide sequence ID" value="NZ_CAJXID010000006.1"/>
</dbReference>
<dbReference type="FunFam" id="3.40.50.300:FF:000418">
    <property type="entry name" value="Iron-sulfur cluster carrier protein"/>
    <property type="match status" value="1"/>
</dbReference>
<dbReference type="Gene3D" id="3.30.300.130">
    <property type="entry name" value="Fe-S cluster assembly (FSCA)"/>
    <property type="match status" value="1"/>
</dbReference>
<dbReference type="OrthoDB" id="9809679at2"/>
<dbReference type="GO" id="GO:0140663">
    <property type="term" value="F:ATP-dependent FeS chaperone activity"/>
    <property type="evidence" value="ECO:0007669"/>
    <property type="project" value="InterPro"/>
</dbReference>
<keyword evidence="13" id="KW-1185">Reference proteome</keyword>
<name>A0A922P3N9_9HYPH</name>
<dbReference type="GO" id="GO:0046872">
    <property type="term" value="F:metal ion binding"/>
    <property type="evidence" value="ECO:0007669"/>
    <property type="project" value="UniProtKB-KW"/>
</dbReference>
<keyword evidence="4 9" id="KW-0547">Nucleotide-binding</keyword>
<evidence type="ECO:0000256" key="5">
    <source>
        <dbReference type="ARBA" id="ARBA00022840"/>
    </source>
</evidence>
<comment type="subunit">
    <text evidence="9">Homodimer.</text>
</comment>
<dbReference type="PROSITE" id="PS01215">
    <property type="entry name" value="MRP"/>
    <property type="match status" value="1"/>
</dbReference>
<dbReference type="EMBL" id="JOKJ01000001">
    <property type="protein sequence ID" value="KEQ10914.1"/>
    <property type="molecule type" value="Genomic_DNA"/>
</dbReference>
<evidence type="ECO:0000313" key="13">
    <source>
        <dbReference type="Proteomes" id="UP000052167"/>
    </source>
</evidence>
<protein>
    <recommendedName>
        <fullName evidence="9">Iron-sulfur cluster carrier protein</fullName>
    </recommendedName>
</protein>
<evidence type="ECO:0000256" key="1">
    <source>
        <dbReference type="ARBA" id="ARBA00007352"/>
    </source>
</evidence>
<evidence type="ECO:0000256" key="10">
    <source>
        <dbReference type="SAM" id="MobiDB-lite"/>
    </source>
</evidence>
<proteinExistence type="inferred from homology"/>
<gene>
    <name evidence="12" type="ORF">GV68_01145</name>
</gene>
<evidence type="ECO:0000256" key="9">
    <source>
        <dbReference type="HAMAP-Rule" id="MF_02040"/>
    </source>
</evidence>
<keyword evidence="9" id="KW-0378">Hydrolase</keyword>
<sequence length="383" mass="40815">MPDVTKEQVLETLANVRGPDLEGDLVSLGMISDVFISDNKVYFSITVPAERANELEPMRVAAERTVKAMPGVKGALVTLTADRKAGAGPQTPRPQPQRPAQPQPKAHPHPEPARPGKAGVPGVEAIIAVASGKGGVGKSTTAVNLALALQANGLRVGILDADIYGPSIPRLLKISGRPQQIENRIIVPMENYGLKAMSMGFLVDEETAMIWRGPMVQSALLQMLREVAWGDLDVLVVDMPPGTGDVQLTMAQQVPLAGAVIVSTPQDLALIDARKAISMFGKVEVPLLGIIENMSYFLAPDTGTRYDIFGHGGARNEAERIGVPFLGEVPLTIDIRERSDAGTPVVVADSDSAAARIYRDIATHVWAELKGQTVRPAPAIVFE</sequence>
<dbReference type="SUPFAM" id="SSF117916">
    <property type="entry name" value="Fe-S cluster assembly (FSCA) domain-like"/>
    <property type="match status" value="1"/>
</dbReference>
<dbReference type="InterPro" id="IPR027417">
    <property type="entry name" value="P-loop_NTPase"/>
</dbReference>
<dbReference type="PANTHER" id="PTHR42961">
    <property type="entry name" value="IRON-SULFUR PROTEIN NUBPL"/>
    <property type="match status" value="1"/>
</dbReference>
<dbReference type="GO" id="GO:0005524">
    <property type="term" value="F:ATP binding"/>
    <property type="evidence" value="ECO:0007669"/>
    <property type="project" value="UniProtKB-UniRule"/>
</dbReference>
<feature type="binding site" evidence="9">
    <location>
        <begin position="132"/>
        <end position="139"/>
    </location>
    <ligand>
        <name>ATP</name>
        <dbReference type="ChEBI" id="CHEBI:30616"/>
    </ligand>
</feature>
<evidence type="ECO:0000313" key="12">
    <source>
        <dbReference type="EMBL" id="KEQ10914.1"/>
    </source>
</evidence>
<dbReference type="InterPro" id="IPR044304">
    <property type="entry name" value="NUBPL-like"/>
</dbReference>
<keyword evidence="3 9" id="KW-0479">Metal-binding</keyword>
<keyword evidence="5 9" id="KW-0067">ATP-binding</keyword>
<dbReference type="InterPro" id="IPR002744">
    <property type="entry name" value="MIP18-like"/>
</dbReference>
<dbReference type="InterPro" id="IPR019591">
    <property type="entry name" value="Mrp/NBP35_ATP-bd"/>
</dbReference>
<dbReference type="InterPro" id="IPR000808">
    <property type="entry name" value="Mrp-like_CS"/>
</dbReference>
<evidence type="ECO:0000256" key="8">
    <source>
        <dbReference type="ARBA" id="ARBA00024036"/>
    </source>
</evidence>
<dbReference type="PANTHER" id="PTHR42961:SF2">
    <property type="entry name" value="IRON-SULFUR PROTEIN NUBPL"/>
    <property type="match status" value="1"/>
</dbReference>
<comment type="function">
    <text evidence="9">Binds and transfers iron-sulfur (Fe-S) clusters to target apoproteins. Can hydrolyze ATP.</text>
</comment>
<comment type="similarity">
    <text evidence="8 9">Belongs to the Mrp/NBP35 ATP-binding proteins family.</text>
</comment>
<evidence type="ECO:0000256" key="6">
    <source>
        <dbReference type="ARBA" id="ARBA00023004"/>
    </source>
</evidence>
<dbReference type="Pfam" id="PF10609">
    <property type="entry name" value="ParA"/>
    <property type="match status" value="1"/>
</dbReference>
<dbReference type="NCBIfam" id="NF008669">
    <property type="entry name" value="PRK11670.1"/>
    <property type="match status" value="1"/>
</dbReference>
<dbReference type="HAMAP" id="MF_02040">
    <property type="entry name" value="Mrp_NBP35"/>
    <property type="match status" value="1"/>
</dbReference>
<keyword evidence="6 9" id="KW-0408">Iron</keyword>
<dbReference type="Gene3D" id="3.40.50.300">
    <property type="entry name" value="P-loop containing nucleotide triphosphate hydrolases"/>
    <property type="match status" value="1"/>
</dbReference>
<dbReference type="Pfam" id="PF01883">
    <property type="entry name" value="FeS_assembly_P"/>
    <property type="match status" value="1"/>
</dbReference>
<dbReference type="InterPro" id="IPR033756">
    <property type="entry name" value="YlxH/NBP35"/>
</dbReference>
<evidence type="ECO:0000259" key="11">
    <source>
        <dbReference type="Pfam" id="PF01883"/>
    </source>
</evidence>
<dbReference type="GO" id="GO:0051539">
    <property type="term" value="F:4 iron, 4 sulfur cluster binding"/>
    <property type="evidence" value="ECO:0007669"/>
    <property type="project" value="TreeGrafter"/>
</dbReference>
<dbReference type="GO" id="GO:0016887">
    <property type="term" value="F:ATP hydrolysis activity"/>
    <property type="evidence" value="ECO:0007669"/>
    <property type="project" value="UniProtKB-UniRule"/>
</dbReference>
<comment type="similarity">
    <text evidence="1">In the N-terminal section; belongs to the MIP18 family.</text>
</comment>
<reference evidence="12 13" key="1">
    <citation type="submission" date="2014-06" db="EMBL/GenBank/DDBJ databases">
        <title>Rhizobium pelagicum/R2-400B4.</title>
        <authorList>
            <person name="Kimes N.E."/>
            <person name="Lopez-Perez M."/>
        </authorList>
    </citation>
    <scope>NUCLEOTIDE SEQUENCE [LARGE SCALE GENOMIC DNA]</scope>
    <source>
        <strain evidence="12 13">R2-400B4</strain>
    </source>
</reference>
<keyword evidence="7 9" id="KW-0411">Iron-sulfur</keyword>
<evidence type="ECO:0000256" key="7">
    <source>
        <dbReference type="ARBA" id="ARBA00023014"/>
    </source>
</evidence>